<keyword evidence="5" id="KW-1185">Reference proteome</keyword>
<gene>
    <name evidence="4" type="ORF">PECAL_1P04000</name>
</gene>
<evidence type="ECO:0000313" key="5">
    <source>
        <dbReference type="Proteomes" id="UP000789595"/>
    </source>
</evidence>
<evidence type="ECO:0000256" key="1">
    <source>
        <dbReference type="ARBA" id="ARBA00010884"/>
    </source>
</evidence>
<dbReference type="InterPro" id="IPR022742">
    <property type="entry name" value="Hydrolase_4"/>
</dbReference>
<evidence type="ECO:0000313" key="4">
    <source>
        <dbReference type="EMBL" id="CAH0364051.1"/>
    </source>
</evidence>
<dbReference type="EMBL" id="CAKKNE010000001">
    <property type="protein sequence ID" value="CAH0364051.1"/>
    <property type="molecule type" value="Genomic_DNA"/>
</dbReference>
<sequence>MRSVRAWCLDAASKGVVIVVIARALQPRINLVAQLMLCLERTLRLRSRHDALMVLARADNALRAKVSEMVRSIKDHFAKLPQSAKWAAGGACVGYLGAYVALARRPKLTSRKGVTEDILANCDIVRRRYWPHPVTALNGASATLQLGSRMPYAGCGVLTAPYVERLQLDDGGTVALSWWRCPHQTSRSDVAVVFPGFHTGLNNSSETGFVRSLLAQLDGAGFLAVAYDYRGAGASGVLTSTKPYSADAWRDFDGVLEHIRKEVGPKCRLFLVGQSLGGAILAKYLSSRNPRVTAACTVSSPRSFAASSAQMRSGPLARLQNFAIAIPLKVSWFLSGRKSGRKRDVLFARSIYDIEAAVICKPWGHANPEAYYEANDGFADLGRLSCPLLCVQSSDDNVVPFCGKYAISDATLVNLSPFIACCTTLLGGHLSFLDWRGRSWADRAVVEFFAAAAKRLPSSQIGEEETRKRTKMRRSPSWREAAPRASPPEKRPPAKPAAATPVSERRRALPSVKGVLAGM</sequence>
<comment type="caution">
    <text evidence="4">The sequence shown here is derived from an EMBL/GenBank/DDBJ whole genome shotgun (WGS) entry which is preliminary data.</text>
</comment>
<dbReference type="InterPro" id="IPR050960">
    <property type="entry name" value="AB_hydrolase_4_sf"/>
</dbReference>
<feature type="region of interest" description="Disordered" evidence="2">
    <location>
        <begin position="460"/>
        <end position="519"/>
    </location>
</feature>
<name>A0A8J2SAY5_9STRA</name>
<reference evidence="4" key="1">
    <citation type="submission" date="2021-11" db="EMBL/GenBank/DDBJ databases">
        <authorList>
            <consortium name="Genoscope - CEA"/>
            <person name="William W."/>
        </authorList>
    </citation>
    <scope>NUCLEOTIDE SEQUENCE</scope>
</reference>
<dbReference type="OrthoDB" id="247542at2759"/>
<dbReference type="GO" id="GO:0034338">
    <property type="term" value="F:short-chain carboxylesterase activity"/>
    <property type="evidence" value="ECO:0007669"/>
    <property type="project" value="TreeGrafter"/>
</dbReference>
<dbReference type="Proteomes" id="UP000789595">
    <property type="component" value="Unassembled WGS sequence"/>
</dbReference>
<dbReference type="Gene3D" id="3.40.50.1820">
    <property type="entry name" value="alpha/beta hydrolase"/>
    <property type="match status" value="1"/>
</dbReference>
<dbReference type="SUPFAM" id="SSF53474">
    <property type="entry name" value="alpha/beta-Hydrolases"/>
    <property type="match status" value="1"/>
</dbReference>
<proteinExistence type="inferred from homology"/>
<dbReference type="AlphaFoldDB" id="A0A8J2SAY5"/>
<evidence type="ECO:0000259" key="3">
    <source>
        <dbReference type="Pfam" id="PF12146"/>
    </source>
</evidence>
<dbReference type="GO" id="GO:0047372">
    <property type="term" value="F:monoacylglycerol lipase activity"/>
    <property type="evidence" value="ECO:0007669"/>
    <property type="project" value="TreeGrafter"/>
</dbReference>
<dbReference type="InterPro" id="IPR029058">
    <property type="entry name" value="AB_hydrolase_fold"/>
</dbReference>
<dbReference type="PANTHER" id="PTHR10794">
    <property type="entry name" value="ABHYDROLASE DOMAIN-CONTAINING PROTEIN"/>
    <property type="match status" value="1"/>
</dbReference>
<protein>
    <recommendedName>
        <fullName evidence="3">Serine aminopeptidase S33 domain-containing protein</fullName>
    </recommendedName>
</protein>
<feature type="domain" description="Serine aminopeptidase S33" evidence="3">
    <location>
        <begin position="207"/>
        <end position="399"/>
    </location>
</feature>
<organism evidence="4 5">
    <name type="scientific">Pelagomonas calceolata</name>
    <dbReference type="NCBI Taxonomy" id="35677"/>
    <lineage>
        <taxon>Eukaryota</taxon>
        <taxon>Sar</taxon>
        <taxon>Stramenopiles</taxon>
        <taxon>Ochrophyta</taxon>
        <taxon>Pelagophyceae</taxon>
        <taxon>Pelagomonadales</taxon>
        <taxon>Pelagomonadaceae</taxon>
        <taxon>Pelagomonas</taxon>
    </lineage>
</organism>
<dbReference type="PANTHER" id="PTHR10794:SF63">
    <property type="entry name" value="ALPHA_BETA HYDROLASE 1, ISOFORM A"/>
    <property type="match status" value="1"/>
</dbReference>
<accession>A0A8J2SAY5</accession>
<comment type="similarity">
    <text evidence="1">Belongs to the AB hydrolase superfamily. AB hydrolase 4 family.</text>
</comment>
<evidence type="ECO:0000256" key="2">
    <source>
        <dbReference type="SAM" id="MobiDB-lite"/>
    </source>
</evidence>
<dbReference type="Pfam" id="PF12146">
    <property type="entry name" value="Hydrolase_4"/>
    <property type="match status" value="1"/>
</dbReference>